<accession>A0AAN8FRK5</accession>
<evidence type="ECO:0000313" key="2">
    <source>
        <dbReference type="Proteomes" id="UP001331761"/>
    </source>
</evidence>
<comment type="caution">
    <text evidence="1">The sequence shown here is derived from an EMBL/GenBank/DDBJ whole genome shotgun (WGS) entry which is preliminary data.</text>
</comment>
<gene>
    <name evidence="1" type="ORF">GCK32_021094</name>
</gene>
<dbReference type="Proteomes" id="UP001331761">
    <property type="component" value="Unassembled WGS sequence"/>
</dbReference>
<keyword evidence="2" id="KW-1185">Reference proteome</keyword>
<reference evidence="1 2" key="1">
    <citation type="submission" date="2019-10" db="EMBL/GenBank/DDBJ databases">
        <title>Assembly and Annotation for the nematode Trichostrongylus colubriformis.</title>
        <authorList>
            <person name="Martin J."/>
        </authorList>
    </citation>
    <scope>NUCLEOTIDE SEQUENCE [LARGE SCALE GENOMIC DNA]</scope>
    <source>
        <strain evidence="1">G859</strain>
        <tissue evidence="1">Whole worm</tissue>
    </source>
</reference>
<evidence type="ECO:0000313" key="1">
    <source>
        <dbReference type="EMBL" id="KAK5979377.1"/>
    </source>
</evidence>
<protein>
    <submittedName>
        <fullName evidence="1">Uncharacterized protein</fullName>
    </submittedName>
</protein>
<name>A0AAN8FRK5_TRICO</name>
<proteinExistence type="predicted"/>
<dbReference type="EMBL" id="WIXE01008394">
    <property type="protein sequence ID" value="KAK5979377.1"/>
    <property type="molecule type" value="Genomic_DNA"/>
</dbReference>
<organism evidence="1 2">
    <name type="scientific">Trichostrongylus colubriformis</name>
    <name type="common">Black scour worm</name>
    <dbReference type="NCBI Taxonomy" id="6319"/>
    <lineage>
        <taxon>Eukaryota</taxon>
        <taxon>Metazoa</taxon>
        <taxon>Ecdysozoa</taxon>
        <taxon>Nematoda</taxon>
        <taxon>Chromadorea</taxon>
        <taxon>Rhabditida</taxon>
        <taxon>Rhabditina</taxon>
        <taxon>Rhabditomorpha</taxon>
        <taxon>Strongyloidea</taxon>
        <taxon>Trichostrongylidae</taxon>
        <taxon>Trichostrongylus</taxon>
    </lineage>
</organism>
<sequence>MNKPGPSNSKRAESASSPFGFPEKEVVFFINSCHLNEEEARNFMLFLSKF</sequence>
<dbReference type="AlphaFoldDB" id="A0AAN8FRK5"/>